<keyword evidence="1" id="KW-0808">Transferase</keyword>
<protein>
    <submittedName>
        <fullName evidence="1">Class I SAM-dependent methyltransferase</fullName>
    </submittedName>
</protein>
<organism evidence="1 2">
    <name type="scientific">Dactylosporangium fulvum</name>
    <dbReference type="NCBI Taxonomy" id="53359"/>
    <lineage>
        <taxon>Bacteria</taxon>
        <taxon>Bacillati</taxon>
        <taxon>Actinomycetota</taxon>
        <taxon>Actinomycetes</taxon>
        <taxon>Micromonosporales</taxon>
        <taxon>Micromonosporaceae</taxon>
        <taxon>Dactylosporangium</taxon>
    </lineage>
</organism>
<dbReference type="GO" id="GO:0008168">
    <property type="term" value="F:methyltransferase activity"/>
    <property type="evidence" value="ECO:0007669"/>
    <property type="project" value="UniProtKB-KW"/>
</dbReference>
<keyword evidence="1" id="KW-0489">Methyltransferase</keyword>
<dbReference type="InterPro" id="IPR029063">
    <property type="entry name" value="SAM-dependent_MTases_sf"/>
</dbReference>
<dbReference type="Gene3D" id="3.40.50.150">
    <property type="entry name" value="Vaccinia Virus protein VP39"/>
    <property type="match status" value="1"/>
</dbReference>
<evidence type="ECO:0000313" key="2">
    <source>
        <dbReference type="Proteomes" id="UP001059617"/>
    </source>
</evidence>
<proteinExistence type="predicted"/>
<name>A0ABY5W9U9_9ACTN</name>
<dbReference type="SUPFAM" id="SSF53335">
    <property type="entry name" value="S-adenosyl-L-methionine-dependent methyltransferases"/>
    <property type="match status" value="1"/>
</dbReference>
<accession>A0ABY5W9U9</accession>
<sequence length="200" mass="21873">MADRSSAILAFHAGLTGPTWKVAGWGSAELQRIRFDALLRTTAYAGGSVLDWGCGPADLYFHLRTLGLPFDYTGVDLDPRMVELATDRGVPRVEPAGPGFRPRRTYDYVFASGIFQFQDPDDPLYHLDILEAMYDSSARAAAATFLSAARPTDARADDELYVDPAAMVRIASAITDRWVLDHSYHPDAGDLTLALLHGPV</sequence>
<keyword evidence="2" id="KW-1185">Reference proteome</keyword>
<evidence type="ECO:0000313" key="1">
    <source>
        <dbReference type="EMBL" id="UWP86165.1"/>
    </source>
</evidence>
<dbReference type="Proteomes" id="UP001059617">
    <property type="component" value="Chromosome"/>
</dbReference>
<dbReference type="GO" id="GO:0032259">
    <property type="term" value="P:methylation"/>
    <property type="evidence" value="ECO:0007669"/>
    <property type="project" value="UniProtKB-KW"/>
</dbReference>
<dbReference type="EMBL" id="CP073720">
    <property type="protein sequence ID" value="UWP86165.1"/>
    <property type="molecule type" value="Genomic_DNA"/>
</dbReference>
<reference evidence="1" key="1">
    <citation type="submission" date="2021-04" db="EMBL/GenBank/DDBJ databases">
        <authorList>
            <person name="Hartkoorn R.C."/>
            <person name="Beaudoing E."/>
            <person name="Hot D."/>
        </authorList>
    </citation>
    <scope>NUCLEOTIDE SEQUENCE</scope>
    <source>
        <strain evidence="1">NRRL B-16292</strain>
    </source>
</reference>
<gene>
    <name evidence="1" type="ORF">Dfulv_18745</name>
</gene>
<dbReference type="RefSeq" id="WP_259865254.1">
    <property type="nucleotide sequence ID" value="NZ_BAAAST010000037.1"/>
</dbReference>
<reference evidence="1" key="2">
    <citation type="submission" date="2022-09" db="EMBL/GenBank/DDBJ databases">
        <title>Biosynthetic gene clusters of Dactylosporangioum fulvum.</title>
        <authorList>
            <person name="Caradec T."/>
        </authorList>
    </citation>
    <scope>NUCLEOTIDE SEQUENCE</scope>
    <source>
        <strain evidence="1">NRRL B-16292</strain>
    </source>
</reference>